<comment type="caution">
    <text evidence="2">The sequence shown here is derived from an EMBL/GenBank/DDBJ whole genome shotgun (WGS) entry which is preliminary data.</text>
</comment>
<gene>
    <name evidence="2" type="ORF">GCM10023338_19300</name>
</gene>
<dbReference type="EMBL" id="BAABKE010000006">
    <property type="protein sequence ID" value="GAA5102268.1"/>
    <property type="molecule type" value="Genomic_DNA"/>
</dbReference>
<evidence type="ECO:0000256" key="1">
    <source>
        <dbReference type="SAM" id="Phobius"/>
    </source>
</evidence>
<proteinExistence type="predicted"/>
<evidence type="ECO:0000313" key="3">
    <source>
        <dbReference type="Proteomes" id="UP001500631"/>
    </source>
</evidence>
<sequence>MIKNRLSYVSLQKRILIIASCSITGYCGYHVIEYLYKKQQFEINQIHNNILMTQLIYSVRKDRPYTVYESSLSRTNEKEVLDHIRGNEVLPSNEYKRDFNLAKRALLDIEKQSLFAYSTGINNPEICQKDQRNELYRCHTSLKKANGTHIYFQAIVYFEPKAYQDYLRFGFHEKAP</sequence>
<feature type="transmembrane region" description="Helical" evidence="1">
    <location>
        <begin position="15"/>
        <end position="36"/>
    </location>
</feature>
<keyword evidence="1" id="KW-1133">Transmembrane helix</keyword>
<dbReference type="Proteomes" id="UP001500631">
    <property type="component" value="Unassembled WGS sequence"/>
</dbReference>
<organism evidence="2 3">
    <name type="scientific">Wohlfahrtiimonas larvae</name>
    <dbReference type="NCBI Taxonomy" id="1157986"/>
    <lineage>
        <taxon>Bacteria</taxon>
        <taxon>Pseudomonadati</taxon>
        <taxon>Pseudomonadota</taxon>
        <taxon>Gammaproteobacteria</taxon>
        <taxon>Cardiobacteriales</taxon>
        <taxon>Ignatzschineriaceae</taxon>
        <taxon>Wohlfahrtiimonas</taxon>
    </lineage>
</organism>
<evidence type="ECO:0008006" key="4">
    <source>
        <dbReference type="Google" id="ProtNLM"/>
    </source>
</evidence>
<keyword evidence="1" id="KW-0472">Membrane</keyword>
<reference evidence="3" key="1">
    <citation type="journal article" date="2019" name="Int. J. Syst. Evol. Microbiol.">
        <title>The Global Catalogue of Microorganisms (GCM) 10K type strain sequencing project: providing services to taxonomists for standard genome sequencing and annotation.</title>
        <authorList>
            <consortium name="The Broad Institute Genomics Platform"/>
            <consortium name="The Broad Institute Genome Sequencing Center for Infectious Disease"/>
            <person name="Wu L."/>
            <person name="Ma J."/>
        </authorList>
    </citation>
    <scope>NUCLEOTIDE SEQUENCE [LARGE SCALE GENOMIC DNA]</scope>
    <source>
        <strain evidence="3">JCM 18424</strain>
    </source>
</reference>
<keyword evidence="3" id="KW-1185">Reference proteome</keyword>
<evidence type="ECO:0000313" key="2">
    <source>
        <dbReference type="EMBL" id="GAA5102268.1"/>
    </source>
</evidence>
<keyword evidence="1" id="KW-0812">Transmembrane</keyword>
<protein>
    <recommendedName>
        <fullName evidence="4">Lipoprotein</fullName>
    </recommendedName>
</protein>
<accession>A0ABP9MUF2</accession>
<name>A0ABP9MUF2_9GAMM</name>